<dbReference type="GO" id="GO:0004673">
    <property type="term" value="F:protein histidine kinase activity"/>
    <property type="evidence" value="ECO:0007669"/>
    <property type="project" value="UniProtKB-EC"/>
</dbReference>
<dbReference type="PANTHER" id="PTHR43102:SF2">
    <property type="entry name" value="GAF DOMAIN-CONTAINING PROTEIN"/>
    <property type="match status" value="1"/>
</dbReference>
<dbReference type="SUPFAM" id="SSF55785">
    <property type="entry name" value="PYP-like sensor domain (PAS domain)"/>
    <property type="match status" value="1"/>
</dbReference>
<name>Q0G2R6_9HYPH</name>
<dbReference type="SMART" id="SM00065">
    <property type="entry name" value="GAF"/>
    <property type="match status" value="2"/>
</dbReference>
<dbReference type="InterPro" id="IPR011102">
    <property type="entry name" value="Sig_transdc_His_kinase_HWE"/>
</dbReference>
<dbReference type="eggNOG" id="COG3920">
    <property type="taxonomic scope" value="Bacteria"/>
</dbReference>
<evidence type="ECO:0000313" key="14">
    <source>
        <dbReference type="Proteomes" id="UP000004310"/>
    </source>
</evidence>
<accession>Q0G2R6</accession>
<dbReference type="InterPro" id="IPR029016">
    <property type="entry name" value="GAF-like_dom_sf"/>
</dbReference>
<dbReference type="HOGENOM" id="CLU_017535_0_0_5"/>
<feature type="domain" description="GAF" evidence="10">
    <location>
        <begin position="352"/>
        <end position="501"/>
    </location>
</feature>
<evidence type="ECO:0000259" key="12">
    <source>
        <dbReference type="SMART" id="SM00911"/>
    </source>
</evidence>
<evidence type="ECO:0000256" key="2">
    <source>
        <dbReference type="ARBA" id="ARBA00012438"/>
    </source>
</evidence>
<evidence type="ECO:0000259" key="11">
    <source>
        <dbReference type="SMART" id="SM00091"/>
    </source>
</evidence>
<keyword evidence="5" id="KW-0808">Transferase</keyword>
<evidence type="ECO:0000256" key="9">
    <source>
        <dbReference type="SAM" id="MobiDB-lite"/>
    </source>
</evidence>
<dbReference type="Pfam" id="PF01590">
    <property type="entry name" value="GAF"/>
    <property type="match status" value="1"/>
</dbReference>
<organism evidence="13 14">
    <name type="scientific">Fulvimarina pelagi HTCC2506</name>
    <dbReference type="NCBI Taxonomy" id="314231"/>
    <lineage>
        <taxon>Bacteria</taxon>
        <taxon>Pseudomonadati</taxon>
        <taxon>Pseudomonadota</taxon>
        <taxon>Alphaproteobacteria</taxon>
        <taxon>Hyphomicrobiales</taxon>
        <taxon>Aurantimonadaceae</taxon>
        <taxon>Fulvimarina</taxon>
    </lineage>
</organism>
<dbReference type="Gene3D" id="3.30.450.40">
    <property type="match status" value="2"/>
</dbReference>
<feature type="domain" description="Signal transduction histidine kinase HWE region" evidence="12">
    <location>
        <begin position="506"/>
        <end position="585"/>
    </location>
</feature>
<protein>
    <recommendedName>
        <fullName evidence="3">Blue-light-activated histidine kinase</fullName>
        <ecNumber evidence="2">2.7.13.3</ecNumber>
    </recommendedName>
</protein>
<evidence type="ECO:0000313" key="13">
    <source>
        <dbReference type="EMBL" id="EAU42115.1"/>
    </source>
</evidence>
<dbReference type="Gene3D" id="3.30.450.20">
    <property type="entry name" value="PAS domain"/>
    <property type="match status" value="1"/>
</dbReference>
<evidence type="ECO:0000256" key="1">
    <source>
        <dbReference type="ARBA" id="ARBA00000085"/>
    </source>
</evidence>
<dbReference type="Pfam" id="PF13185">
    <property type="entry name" value="GAF_2"/>
    <property type="match status" value="1"/>
</dbReference>
<keyword evidence="6" id="KW-0547">Nucleotide-binding</keyword>
<feature type="compositionally biased region" description="Basic and acidic residues" evidence="9">
    <location>
        <begin position="1"/>
        <end position="14"/>
    </location>
</feature>
<dbReference type="InterPro" id="IPR000014">
    <property type="entry name" value="PAS"/>
</dbReference>
<comment type="caution">
    <text evidence="13">The sequence shown here is derived from an EMBL/GenBank/DDBJ whole genome shotgun (WGS) entry which is preliminary data.</text>
</comment>
<dbReference type="InterPro" id="IPR036890">
    <property type="entry name" value="HATPase_C_sf"/>
</dbReference>
<feature type="region of interest" description="Disordered" evidence="9">
    <location>
        <begin position="1"/>
        <end position="28"/>
    </location>
</feature>
<feature type="domain" description="GAF" evidence="10">
    <location>
        <begin position="49"/>
        <end position="193"/>
    </location>
</feature>
<dbReference type="STRING" id="217511.GCA_001463845_03207"/>
<dbReference type="Pfam" id="PF07536">
    <property type="entry name" value="HWE_HK"/>
    <property type="match status" value="1"/>
</dbReference>
<evidence type="ECO:0000256" key="4">
    <source>
        <dbReference type="ARBA" id="ARBA00022553"/>
    </source>
</evidence>
<gene>
    <name evidence="13" type="ORF">FP2506_16819</name>
</gene>
<reference evidence="13 14" key="1">
    <citation type="journal article" date="2010" name="J. Bacteriol.">
        <title>Genome sequence of Fulvimarina pelagi HTCC2506T, a Mn(II)-oxidizing alphaproteobacterium possessing an aerobic anoxygenic photosynthetic gene cluster and Xanthorhodopsin.</title>
        <authorList>
            <person name="Kang I."/>
            <person name="Oh H.M."/>
            <person name="Lim S.I."/>
            <person name="Ferriera S."/>
            <person name="Giovannoni S.J."/>
            <person name="Cho J.C."/>
        </authorList>
    </citation>
    <scope>NUCLEOTIDE SEQUENCE [LARGE SCALE GENOMIC DNA]</scope>
    <source>
        <strain evidence="13 14">HTCC2506</strain>
    </source>
</reference>
<dbReference type="EC" id="2.7.13.3" evidence="2"/>
<evidence type="ECO:0000256" key="5">
    <source>
        <dbReference type="ARBA" id="ARBA00022679"/>
    </source>
</evidence>
<dbReference type="SMART" id="SM00091">
    <property type="entry name" value="PAS"/>
    <property type="match status" value="1"/>
</dbReference>
<evidence type="ECO:0000256" key="8">
    <source>
        <dbReference type="ARBA" id="ARBA00022840"/>
    </source>
</evidence>
<evidence type="ECO:0000256" key="3">
    <source>
        <dbReference type="ARBA" id="ARBA00021740"/>
    </source>
</evidence>
<dbReference type="GO" id="GO:0005524">
    <property type="term" value="F:ATP binding"/>
    <property type="evidence" value="ECO:0007669"/>
    <property type="project" value="UniProtKB-KW"/>
</dbReference>
<dbReference type="InterPro" id="IPR013656">
    <property type="entry name" value="PAS_4"/>
</dbReference>
<dbReference type="eggNOG" id="COG2203">
    <property type="taxonomic scope" value="Bacteria"/>
</dbReference>
<dbReference type="SUPFAM" id="SSF55781">
    <property type="entry name" value="GAF domain-like"/>
    <property type="match status" value="2"/>
</dbReference>
<dbReference type="Pfam" id="PF08448">
    <property type="entry name" value="PAS_4"/>
    <property type="match status" value="1"/>
</dbReference>
<keyword evidence="4" id="KW-0597">Phosphoprotein</keyword>
<comment type="catalytic activity">
    <reaction evidence="1">
        <text>ATP + protein L-histidine = ADP + protein N-phospho-L-histidine.</text>
        <dbReference type="EC" id="2.7.13.3"/>
    </reaction>
</comment>
<dbReference type="PANTHER" id="PTHR43102">
    <property type="entry name" value="SLR1143 PROTEIN"/>
    <property type="match status" value="1"/>
</dbReference>
<keyword evidence="8" id="KW-0067">ATP-binding</keyword>
<dbReference type="InterPro" id="IPR003018">
    <property type="entry name" value="GAF"/>
</dbReference>
<dbReference type="InterPro" id="IPR035965">
    <property type="entry name" value="PAS-like_dom_sf"/>
</dbReference>
<evidence type="ECO:0000256" key="6">
    <source>
        <dbReference type="ARBA" id="ARBA00022741"/>
    </source>
</evidence>
<feature type="domain" description="PAS" evidence="11">
    <location>
        <begin position="211"/>
        <end position="276"/>
    </location>
</feature>
<evidence type="ECO:0000259" key="10">
    <source>
        <dbReference type="SMART" id="SM00065"/>
    </source>
</evidence>
<keyword evidence="7 13" id="KW-0418">Kinase</keyword>
<dbReference type="RefSeq" id="WP_007068483.1">
    <property type="nucleotide sequence ID" value="NZ_DS022272.1"/>
</dbReference>
<dbReference type="Proteomes" id="UP000004310">
    <property type="component" value="Unassembled WGS sequence"/>
</dbReference>
<keyword evidence="14" id="KW-1185">Reference proteome</keyword>
<dbReference type="SMART" id="SM00911">
    <property type="entry name" value="HWE_HK"/>
    <property type="match status" value="1"/>
</dbReference>
<dbReference type="Gene3D" id="3.30.565.10">
    <property type="entry name" value="Histidine kinase-like ATPase, C-terminal domain"/>
    <property type="match status" value="1"/>
</dbReference>
<dbReference type="AlphaFoldDB" id="Q0G2R6"/>
<sequence>MQNYDRVESKRSNSEEASAQSEPEESVSTRLLDPIRLAALDRYDILDTPPEKGFDDIVHLARRLFDVPVALVSLVDRHRQWFKARSGFELSETPIAQSVCAHALSSRDVLVIPDLTKDLRTASNTLVTGEPKIRFYAGAPLVTPDGHVLGTLCIIDVVSRPQGFSVNQAEDLKKLADQVVALLEMRLAVGQRDNLLRQAAEARTRAEEDRRRMVEMFEQAPSFMAMLRGPDHRYEYVNQAYRRMVGNREVLGRTVTEALPDAAEQGVIAILDQVFRTGETFVAEAAPFRSQPNSDNPSTDIYVDFVCQPVRDLNGEVTGIFIDGSDVTERERQIRRQTALAELGGRLRDVRDVDEIVRRATASLAGGLAHDRIGFGSVDVDSETILIRPETRKPGVASIAGTHAFRNFGSFIENLKRGETVVIPDVRADVRTADAAEEFAKIDIGALLNMPVVQGGRLVLVVFVQHIKPHEWSDDELWFIRQIADRTQAAIAQIEAEAQQEVLNQELSHRLKNTLAMVQAIASQTLRGVSERDAVEAFSNRIQSLSVAHDVLLQKSWTSARVREIVKAVLAPFERSESIDFKGSDLRLGAKAALTFSLIIHELGTNALKYGALSVPEGKVEILWSIEGPRDEAEFVFRWSESGGPPAREPRGRRGFGSRLIRIGLTGTGGVETSYADTGLAVVMKAPLALLQQS</sequence>
<evidence type="ECO:0000256" key="7">
    <source>
        <dbReference type="ARBA" id="ARBA00022777"/>
    </source>
</evidence>
<dbReference type="EMBL" id="AATP01000002">
    <property type="protein sequence ID" value="EAU42115.1"/>
    <property type="molecule type" value="Genomic_DNA"/>
</dbReference>
<proteinExistence type="predicted"/>